<dbReference type="Gene3D" id="1.10.510.10">
    <property type="entry name" value="Transferase(Phosphotransferase) domain 1"/>
    <property type="match status" value="1"/>
</dbReference>
<dbReference type="PROSITE" id="PS00108">
    <property type="entry name" value="PROTEIN_KINASE_ST"/>
    <property type="match status" value="1"/>
</dbReference>
<comment type="subunit">
    <text evidence="10">Interacts with CLK1 C-terminus. Associates with the U5 snRNP and NCOR1 deacetylase complexes. Identified in the spliceosome C complex.</text>
</comment>
<sequence length="282" mass="33087">MKELEVLKKLNDADPQDRYHCLRLYRHFFHKNHLCMVFESMHLNLREVLKKYGRNVGLHIAAVRSYTQQMLLALKLMRKCGILHADIKPDNILVTENKIVLKLSDFGSASIIQDNEITPYLVSRFYRAPEIILGLPYDHGVDMWSTAVTLFELHTGKIMFPGKSNNEMLRLMMEVKGKMPNRVIRRGAFRNQHFDDQFNFLYHEVDKVTQKAKTTVIRNITGNRDLLKEMLGNEKADEIVIKKVEQFRNLLEKMIMLDPPKRISLNEALQHPFITERMSNKH</sequence>
<evidence type="ECO:0000256" key="10">
    <source>
        <dbReference type="ARBA" id="ARBA00046964"/>
    </source>
</evidence>
<comment type="similarity">
    <text evidence="7">Belongs to the protein kinase superfamily. CMGC Ser/Thr protein kinase family.</text>
</comment>
<dbReference type="Proteomes" id="UP000784294">
    <property type="component" value="Unassembled WGS sequence"/>
</dbReference>
<evidence type="ECO:0000256" key="11">
    <source>
        <dbReference type="ARBA" id="ARBA00048659"/>
    </source>
</evidence>
<dbReference type="InterPro" id="IPR050494">
    <property type="entry name" value="Ser_Thr_dual-spec_kinase"/>
</dbReference>
<dbReference type="GO" id="GO:0045292">
    <property type="term" value="P:mRNA cis splicing, via spliceosome"/>
    <property type="evidence" value="ECO:0007669"/>
    <property type="project" value="InterPro"/>
</dbReference>
<dbReference type="EMBL" id="CAAALY010029534">
    <property type="protein sequence ID" value="VEL16696.1"/>
    <property type="molecule type" value="Genomic_DNA"/>
</dbReference>
<evidence type="ECO:0000313" key="15">
    <source>
        <dbReference type="Proteomes" id="UP000784294"/>
    </source>
</evidence>
<name>A0A448WPG5_9PLAT</name>
<dbReference type="InterPro" id="IPR044092">
    <property type="entry name" value="STKc_PRP4"/>
</dbReference>
<dbReference type="FunFam" id="1.10.510.10:FF:000078">
    <property type="entry name" value="Serine/threonine-protein kinase PRP4 homolog"/>
    <property type="match status" value="1"/>
</dbReference>
<evidence type="ECO:0000256" key="3">
    <source>
        <dbReference type="ARBA" id="ARBA00022679"/>
    </source>
</evidence>
<dbReference type="PANTHER" id="PTHR24058">
    <property type="entry name" value="DUAL SPECIFICITY PROTEIN KINASE"/>
    <property type="match status" value="1"/>
</dbReference>
<proteinExistence type="inferred from homology"/>
<keyword evidence="15" id="KW-1185">Reference proteome</keyword>
<keyword evidence="6" id="KW-0067">ATP-binding</keyword>
<comment type="catalytic activity">
    <reaction evidence="11">
        <text>L-threonyl-[protein] + ATP = O-phospho-L-threonyl-[protein] + ADP + H(+)</text>
        <dbReference type="Rhea" id="RHEA:46608"/>
        <dbReference type="Rhea" id="RHEA-COMP:11060"/>
        <dbReference type="Rhea" id="RHEA-COMP:11605"/>
        <dbReference type="ChEBI" id="CHEBI:15378"/>
        <dbReference type="ChEBI" id="CHEBI:30013"/>
        <dbReference type="ChEBI" id="CHEBI:30616"/>
        <dbReference type="ChEBI" id="CHEBI:61977"/>
        <dbReference type="ChEBI" id="CHEBI:456216"/>
        <dbReference type="EC" id="2.7.11.1"/>
    </reaction>
    <physiologicalReaction direction="left-to-right" evidence="11">
        <dbReference type="Rhea" id="RHEA:46609"/>
    </physiologicalReaction>
</comment>
<accession>A0A448WPG5</accession>
<dbReference type="Pfam" id="PF00069">
    <property type="entry name" value="Pkinase"/>
    <property type="match status" value="1"/>
</dbReference>
<organism evidence="14 15">
    <name type="scientific">Protopolystoma xenopodis</name>
    <dbReference type="NCBI Taxonomy" id="117903"/>
    <lineage>
        <taxon>Eukaryota</taxon>
        <taxon>Metazoa</taxon>
        <taxon>Spiralia</taxon>
        <taxon>Lophotrochozoa</taxon>
        <taxon>Platyhelminthes</taxon>
        <taxon>Monogenea</taxon>
        <taxon>Polyopisthocotylea</taxon>
        <taxon>Polystomatidea</taxon>
        <taxon>Polystomatidae</taxon>
        <taxon>Protopolystoma</taxon>
    </lineage>
</organism>
<dbReference type="GO" id="GO:0004674">
    <property type="term" value="F:protein serine/threonine kinase activity"/>
    <property type="evidence" value="ECO:0007669"/>
    <property type="project" value="UniProtKB-KW"/>
</dbReference>
<protein>
    <recommendedName>
        <fullName evidence="8">Serine/threonine-protein kinase PRP4 homolog</fullName>
        <ecNumber evidence="1">2.7.11.1</ecNumber>
    </recommendedName>
    <alternativeName>
        <fullName evidence="9">PRP4 pre-mRNA-processing factor 4 homolog</fullName>
    </alternativeName>
</protein>
<dbReference type="OrthoDB" id="3967at2759"/>
<keyword evidence="3" id="KW-0808">Transferase</keyword>
<dbReference type="CDD" id="cd14135">
    <property type="entry name" value="STKc_PRP4"/>
    <property type="match status" value="1"/>
</dbReference>
<dbReference type="GO" id="GO:0005524">
    <property type="term" value="F:ATP binding"/>
    <property type="evidence" value="ECO:0007669"/>
    <property type="project" value="UniProtKB-KW"/>
</dbReference>
<dbReference type="InterPro" id="IPR011009">
    <property type="entry name" value="Kinase-like_dom_sf"/>
</dbReference>
<dbReference type="PANTHER" id="PTHR24058:SF103">
    <property type="entry name" value="SERINE_THREONINE-PROTEIN KINASE PRP4 HOMOLOG"/>
    <property type="match status" value="1"/>
</dbReference>
<dbReference type="SMART" id="SM00220">
    <property type="entry name" value="S_TKc"/>
    <property type="match status" value="1"/>
</dbReference>
<evidence type="ECO:0000256" key="8">
    <source>
        <dbReference type="ARBA" id="ARBA00023637"/>
    </source>
</evidence>
<evidence type="ECO:0000259" key="13">
    <source>
        <dbReference type="PROSITE" id="PS50011"/>
    </source>
</evidence>
<dbReference type="SUPFAM" id="SSF56112">
    <property type="entry name" value="Protein kinase-like (PK-like)"/>
    <property type="match status" value="1"/>
</dbReference>
<evidence type="ECO:0000256" key="5">
    <source>
        <dbReference type="ARBA" id="ARBA00022777"/>
    </source>
</evidence>
<evidence type="ECO:0000313" key="14">
    <source>
        <dbReference type="EMBL" id="VEL16696.1"/>
    </source>
</evidence>
<feature type="domain" description="Protein kinase" evidence="13">
    <location>
        <begin position="1"/>
        <end position="274"/>
    </location>
</feature>
<dbReference type="InterPro" id="IPR008271">
    <property type="entry name" value="Ser/Thr_kinase_AS"/>
</dbReference>
<keyword evidence="2" id="KW-0723">Serine/threonine-protein kinase</keyword>
<evidence type="ECO:0000256" key="6">
    <source>
        <dbReference type="ARBA" id="ARBA00022840"/>
    </source>
</evidence>
<evidence type="ECO:0000256" key="1">
    <source>
        <dbReference type="ARBA" id="ARBA00012513"/>
    </source>
</evidence>
<comment type="catalytic activity">
    <reaction evidence="12">
        <text>L-seryl-[protein] + ATP = O-phospho-L-seryl-[protein] + ADP + H(+)</text>
        <dbReference type="Rhea" id="RHEA:17989"/>
        <dbReference type="Rhea" id="RHEA-COMP:9863"/>
        <dbReference type="Rhea" id="RHEA-COMP:11604"/>
        <dbReference type="ChEBI" id="CHEBI:15378"/>
        <dbReference type="ChEBI" id="CHEBI:29999"/>
        <dbReference type="ChEBI" id="CHEBI:30616"/>
        <dbReference type="ChEBI" id="CHEBI:83421"/>
        <dbReference type="ChEBI" id="CHEBI:456216"/>
        <dbReference type="EC" id="2.7.11.1"/>
    </reaction>
    <physiologicalReaction direction="left-to-right" evidence="12">
        <dbReference type="Rhea" id="RHEA:17990"/>
    </physiologicalReaction>
</comment>
<dbReference type="InterPro" id="IPR000719">
    <property type="entry name" value="Prot_kinase_dom"/>
</dbReference>
<comment type="caution">
    <text evidence="14">The sequence shown here is derived from an EMBL/GenBank/DDBJ whole genome shotgun (WGS) entry which is preliminary data.</text>
</comment>
<reference evidence="14" key="1">
    <citation type="submission" date="2018-11" db="EMBL/GenBank/DDBJ databases">
        <authorList>
            <consortium name="Pathogen Informatics"/>
        </authorList>
    </citation>
    <scope>NUCLEOTIDE SEQUENCE</scope>
</reference>
<keyword evidence="4" id="KW-0547">Nucleotide-binding</keyword>
<evidence type="ECO:0000256" key="2">
    <source>
        <dbReference type="ARBA" id="ARBA00022527"/>
    </source>
</evidence>
<dbReference type="EC" id="2.7.11.1" evidence="1"/>
<dbReference type="AlphaFoldDB" id="A0A448WPG5"/>
<gene>
    <name evidence="14" type="ORF">PXEA_LOCUS10136</name>
</gene>
<evidence type="ECO:0000256" key="12">
    <source>
        <dbReference type="ARBA" id="ARBA00048977"/>
    </source>
</evidence>
<keyword evidence="5" id="KW-0418">Kinase</keyword>
<evidence type="ECO:0000256" key="9">
    <source>
        <dbReference type="ARBA" id="ARBA00031858"/>
    </source>
</evidence>
<evidence type="ECO:0000256" key="7">
    <source>
        <dbReference type="ARBA" id="ARBA00023596"/>
    </source>
</evidence>
<dbReference type="PROSITE" id="PS50011">
    <property type="entry name" value="PROTEIN_KINASE_DOM"/>
    <property type="match status" value="1"/>
</dbReference>
<evidence type="ECO:0000256" key="4">
    <source>
        <dbReference type="ARBA" id="ARBA00022741"/>
    </source>
</evidence>